<dbReference type="Pfam" id="PF08308">
    <property type="entry name" value="PEGA"/>
    <property type="match status" value="1"/>
</dbReference>
<feature type="compositionally biased region" description="Acidic residues" evidence="1">
    <location>
        <begin position="454"/>
        <end position="463"/>
    </location>
</feature>
<dbReference type="EMBL" id="BRLB01000001">
    <property type="protein sequence ID" value="GKX28553.1"/>
    <property type="molecule type" value="Genomic_DNA"/>
</dbReference>
<evidence type="ECO:0000313" key="5">
    <source>
        <dbReference type="Proteomes" id="UP001144256"/>
    </source>
</evidence>
<accession>A0A9W5YA04</accession>
<evidence type="ECO:0000313" key="4">
    <source>
        <dbReference type="EMBL" id="GKX28553.1"/>
    </source>
</evidence>
<name>A0A9W5YA04_9FIRM</name>
<keyword evidence="2" id="KW-0812">Transmembrane</keyword>
<dbReference type="Proteomes" id="UP001144256">
    <property type="component" value="Unassembled WGS sequence"/>
</dbReference>
<dbReference type="PANTHER" id="PTHR36194:SF1">
    <property type="entry name" value="S-LAYER-LIKE PROTEIN"/>
    <property type="match status" value="1"/>
</dbReference>
<evidence type="ECO:0000259" key="3">
    <source>
        <dbReference type="Pfam" id="PF08308"/>
    </source>
</evidence>
<evidence type="ECO:0000256" key="1">
    <source>
        <dbReference type="SAM" id="MobiDB-lite"/>
    </source>
</evidence>
<feature type="region of interest" description="Disordered" evidence="1">
    <location>
        <begin position="423"/>
        <end position="463"/>
    </location>
</feature>
<feature type="domain" description="PEGA" evidence="3">
    <location>
        <begin position="363"/>
        <end position="409"/>
    </location>
</feature>
<protein>
    <recommendedName>
        <fullName evidence="3">PEGA domain-containing protein</fullName>
    </recommendedName>
</protein>
<dbReference type="RefSeq" id="WP_281812939.1">
    <property type="nucleotide sequence ID" value="NZ_BRLB01000001.1"/>
</dbReference>
<sequence length="463" mass="52423">MDNNKKKKKTDIVTKMTIIGVLGLLVILVVILTIAFSSMKKKPDNKNKGNQDITVDNNVDNDGNRDVEYVRALGVIKEVDSENDQLTILNIENNESVTLKIDSAVDIKDEYGSLMTLVQFNVGDMIETKYDKKEKRPDFIHKTAKTWKRSKINEVVVDKEKKTITVGNDIYNYTDDLVTIFNGNSFGMDDLAPEDEVTLMGYKDNVWTIIMEKGHGYISLNNHSNFIGGILEIGTNKTVNIEENTLVAVPVGVHDILVTNDQLTYETEVMVEKDQRVTIDVKDATPRKGMVQFSVAQKDISFTINGETYSDFSKPISLDYGKYTIKIVKDGFVDWENELVVNKPFATFEIDLEKKPTYIHVDSPEGADIYIDGNFIGVLPITTPIEPGEHTITLRRDGYFSKMYEIVVKDNGEDSYQTFPELEKLNTESDNPIVVPNDDFDNDETDDVRIEELPSFDDNEEDD</sequence>
<dbReference type="PANTHER" id="PTHR36194">
    <property type="entry name" value="S-LAYER-LIKE PROTEIN"/>
    <property type="match status" value="1"/>
</dbReference>
<reference evidence="4" key="1">
    <citation type="submission" date="2022-06" db="EMBL/GenBank/DDBJ databases">
        <title>Vallitalea longa sp. nov., an anaerobic bacterium isolated from marine sediment.</title>
        <authorList>
            <person name="Hirano S."/>
            <person name="Terahara T."/>
            <person name="Mori K."/>
            <person name="Hamada M."/>
            <person name="Matsumoto R."/>
            <person name="Kobayashi T."/>
        </authorList>
    </citation>
    <scope>NUCLEOTIDE SEQUENCE</scope>
    <source>
        <strain evidence="4">SH18-1</strain>
    </source>
</reference>
<comment type="caution">
    <text evidence="4">The sequence shown here is derived from an EMBL/GenBank/DDBJ whole genome shotgun (WGS) entry which is preliminary data.</text>
</comment>
<evidence type="ECO:0000256" key="2">
    <source>
        <dbReference type="SAM" id="Phobius"/>
    </source>
</evidence>
<dbReference type="AlphaFoldDB" id="A0A9W5YA04"/>
<proteinExistence type="predicted"/>
<keyword evidence="2" id="KW-0472">Membrane</keyword>
<feature type="transmembrane region" description="Helical" evidence="2">
    <location>
        <begin position="12"/>
        <end position="36"/>
    </location>
</feature>
<keyword evidence="2" id="KW-1133">Transmembrane helix</keyword>
<dbReference type="InterPro" id="IPR013229">
    <property type="entry name" value="PEGA"/>
</dbReference>
<gene>
    <name evidence="4" type="ORF">SH1V18_10330</name>
</gene>
<organism evidence="4 5">
    <name type="scientific">Vallitalea longa</name>
    <dbReference type="NCBI Taxonomy" id="2936439"/>
    <lineage>
        <taxon>Bacteria</taxon>
        <taxon>Bacillati</taxon>
        <taxon>Bacillota</taxon>
        <taxon>Clostridia</taxon>
        <taxon>Lachnospirales</taxon>
        <taxon>Vallitaleaceae</taxon>
        <taxon>Vallitalea</taxon>
    </lineage>
</organism>
<keyword evidence="5" id="KW-1185">Reference proteome</keyword>